<proteinExistence type="predicted"/>
<dbReference type="STRING" id="520767.ATZ99_20190"/>
<sequence>MSDFIKISDLMTPSSTIIEKVDKNRYTVEKQEKVKSDGKFKEILEEKLKLDLKISGHAAMRMKLRNMNLSQEQWDKLKNAVSKAEEKGVKESLIIMDKMAFIVSIKNKTVITAIDEENLKENVFTNIDGAVII</sequence>
<evidence type="ECO:0000313" key="2">
    <source>
        <dbReference type="Proteomes" id="UP000075737"/>
    </source>
</evidence>
<dbReference type="NCBIfam" id="TIGR02530">
    <property type="entry name" value="flg_new"/>
    <property type="match status" value="1"/>
</dbReference>
<dbReference type="Proteomes" id="UP000075737">
    <property type="component" value="Unassembled WGS sequence"/>
</dbReference>
<gene>
    <name evidence="1" type="ORF">ATZ99_20190</name>
</gene>
<dbReference type="Pfam" id="PF12611">
    <property type="entry name" value="Flagellar_put"/>
    <property type="match status" value="1"/>
</dbReference>
<dbReference type="InterPro" id="IPR013367">
    <property type="entry name" value="Flagellar_put"/>
</dbReference>
<accession>A0A162M9B8</accession>
<name>A0A162M9B8_9FIRM</name>
<dbReference type="RefSeq" id="WP_068749111.1">
    <property type="nucleotide sequence ID" value="NZ_LOHZ01000042.1"/>
</dbReference>
<dbReference type="AlphaFoldDB" id="A0A162M9B8"/>
<organism evidence="1 2">
    <name type="scientific">Thermovenabulum gondwanense</name>
    <dbReference type="NCBI Taxonomy" id="520767"/>
    <lineage>
        <taxon>Bacteria</taxon>
        <taxon>Bacillati</taxon>
        <taxon>Bacillota</taxon>
        <taxon>Clostridia</taxon>
        <taxon>Thermosediminibacterales</taxon>
        <taxon>Thermosediminibacteraceae</taxon>
        <taxon>Thermovenabulum</taxon>
    </lineage>
</organism>
<comment type="caution">
    <text evidence="1">The sequence shown here is derived from an EMBL/GenBank/DDBJ whole genome shotgun (WGS) entry which is preliminary data.</text>
</comment>
<dbReference type="EMBL" id="LOHZ01000042">
    <property type="protein sequence ID" value="KYO64583.1"/>
    <property type="molecule type" value="Genomic_DNA"/>
</dbReference>
<reference evidence="1 2" key="1">
    <citation type="submission" date="2015-12" db="EMBL/GenBank/DDBJ databases">
        <title>Draft genome of Thermovenabulum gondwanense isolated from a red thermophilic microbial mat colonisisng an outflow channel of a bore well.</title>
        <authorList>
            <person name="Patel B.K."/>
        </authorList>
    </citation>
    <scope>NUCLEOTIDE SEQUENCE [LARGE SCALE GENOMIC DNA]</scope>
    <source>
        <strain evidence="1 2">R270</strain>
    </source>
</reference>
<dbReference type="PATRIC" id="fig|520767.4.peg.2140"/>
<evidence type="ECO:0008006" key="3">
    <source>
        <dbReference type="Google" id="ProtNLM"/>
    </source>
</evidence>
<evidence type="ECO:0000313" key="1">
    <source>
        <dbReference type="EMBL" id="KYO64583.1"/>
    </source>
</evidence>
<keyword evidence="2" id="KW-1185">Reference proteome</keyword>
<protein>
    <recommendedName>
        <fullName evidence="3">Flagellar operon protein</fullName>
    </recommendedName>
</protein>